<reference evidence="8 10" key="2">
    <citation type="journal article" date="2013" name="Nature">
        <title>Insights into bilaterian evolution from three spiralian genomes.</title>
        <authorList>
            <person name="Simakov O."/>
            <person name="Marletaz F."/>
            <person name="Cho S.J."/>
            <person name="Edsinger-Gonzales E."/>
            <person name="Havlak P."/>
            <person name="Hellsten U."/>
            <person name="Kuo D.H."/>
            <person name="Larsson T."/>
            <person name="Lv J."/>
            <person name="Arendt D."/>
            <person name="Savage R."/>
            <person name="Osoegawa K."/>
            <person name="de Jong P."/>
            <person name="Grimwood J."/>
            <person name="Chapman J.A."/>
            <person name="Shapiro H."/>
            <person name="Aerts A."/>
            <person name="Otillar R.P."/>
            <person name="Terry A.Y."/>
            <person name="Boore J.L."/>
            <person name="Grigoriev I.V."/>
            <person name="Lindberg D.R."/>
            <person name="Seaver E.C."/>
            <person name="Weisblat D.A."/>
            <person name="Putnam N.H."/>
            <person name="Rokhsar D.S."/>
        </authorList>
    </citation>
    <scope>NUCLEOTIDE SEQUENCE</scope>
</reference>
<dbReference type="InParanoid" id="T1EHV9"/>
<dbReference type="InterPro" id="IPR048362">
    <property type="entry name" value="PARG_helical"/>
</dbReference>
<dbReference type="AlphaFoldDB" id="T1EHV9"/>
<dbReference type="EMBL" id="AMQM01003865">
    <property type="status" value="NOT_ANNOTATED_CDS"/>
    <property type="molecule type" value="Genomic_DNA"/>
</dbReference>
<dbReference type="Pfam" id="PF05028">
    <property type="entry name" value="PARG_cat_C"/>
    <property type="match status" value="1"/>
</dbReference>
<evidence type="ECO:0000313" key="8">
    <source>
        <dbReference type="EMBL" id="ESO05723.1"/>
    </source>
</evidence>
<dbReference type="HOGENOM" id="CLU_013388_0_0_1"/>
<dbReference type="EC" id="3.2.1.143" evidence="2"/>
<evidence type="ECO:0000313" key="9">
    <source>
        <dbReference type="EnsemblMetazoa" id="HelroP131512"/>
    </source>
</evidence>
<dbReference type="CTD" id="20196159"/>
<dbReference type="RefSeq" id="XP_009016356.1">
    <property type="nucleotide sequence ID" value="XM_009018108.1"/>
</dbReference>
<feature type="domain" description="PARG helical" evidence="7">
    <location>
        <begin position="1"/>
        <end position="105"/>
    </location>
</feature>
<feature type="binding site" evidence="5">
    <location>
        <position position="204"/>
    </location>
    <ligand>
        <name>substrate</name>
    </ligand>
</feature>
<feature type="domain" description="PARG catalytic Macro" evidence="6">
    <location>
        <begin position="115"/>
        <end position="315"/>
    </location>
</feature>
<dbReference type="EMBL" id="KB096325">
    <property type="protein sequence ID" value="ESO05723.1"/>
    <property type="molecule type" value="Genomic_DNA"/>
</dbReference>
<protein>
    <recommendedName>
        <fullName evidence="2">poly(ADP-ribose) glycohydrolase</fullName>
        <ecNumber evidence="2">3.2.1.143</ecNumber>
    </recommendedName>
</protein>
<dbReference type="OrthoDB" id="1937899at2759"/>
<dbReference type="InterPro" id="IPR046372">
    <property type="entry name" value="PARG_cat_C"/>
</dbReference>
<evidence type="ECO:0000256" key="5">
    <source>
        <dbReference type="PIRSR" id="PIRSR607724-2"/>
    </source>
</evidence>
<dbReference type="Pfam" id="PF20811">
    <property type="entry name" value="PARG_cat_N"/>
    <property type="match status" value="1"/>
</dbReference>
<evidence type="ECO:0000313" key="10">
    <source>
        <dbReference type="Proteomes" id="UP000015101"/>
    </source>
</evidence>
<dbReference type="Proteomes" id="UP000015101">
    <property type="component" value="Unassembled WGS sequence"/>
</dbReference>
<reference evidence="10" key="1">
    <citation type="submission" date="2012-12" db="EMBL/GenBank/DDBJ databases">
        <authorList>
            <person name="Hellsten U."/>
            <person name="Grimwood J."/>
            <person name="Chapman J.A."/>
            <person name="Shapiro H."/>
            <person name="Aerts A."/>
            <person name="Otillar R.P."/>
            <person name="Terry A.Y."/>
            <person name="Boore J.L."/>
            <person name="Simakov O."/>
            <person name="Marletaz F."/>
            <person name="Cho S.-J."/>
            <person name="Edsinger-Gonzales E."/>
            <person name="Havlak P."/>
            <person name="Kuo D.-H."/>
            <person name="Larsson T."/>
            <person name="Lv J."/>
            <person name="Arendt D."/>
            <person name="Savage R."/>
            <person name="Osoegawa K."/>
            <person name="de Jong P."/>
            <person name="Lindberg D.R."/>
            <person name="Seaver E.C."/>
            <person name="Weisblat D.A."/>
            <person name="Putnam N.H."/>
            <person name="Grigoriev I.V."/>
            <person name="Rokhsar D.S."/>
        </authorList>
    </citation>
    <scope>NUCLEOTIDE SEQUENCE</scope>
</reference>
<dbReference type="InterPro" id="IPR007724">
    <property type="entry name" value="Poly_GlycHdrlase"/>
</dbReference>
<name>T1EHV9_HELRO</name>
<dbReference type="OMA" id="LHGWTVG"/>
<dbReference type="GO" id="GO:1990966">
    <property type="term" value="P:ATP generation from poly-ADP-D-ribose"/>
    <property type="evidence" value="ECO:0000318"/>
    <property type="project" value="GO_Central"/>
</dbReference>
<evidence type="ECO:0000256" key="1">
    <source>
        <dbReference type="ARBA" id="ARBA00009545"/>
    </source>
</evidence>
<comment type="similarity">
    <text evidence="1">Belongs to the poly(ADP-ribose) glycohydrolase family.</text>
</comment>
<dbReference type="PANTHER" id="PTHR12837">
    <property type="entry name" value="POLY ADP-RIBOSE GLYCOHYDROLASE"/>
    <property type="match status" value="1"/>
</dbReference>
<dbReference type="GO" id="GO:0005634">
    <property type="term" value="C:nucleus"/>
    <property type="evidence" value="ECO:0000318"/>
    <property type="project" value="GO_Central"/>
</dbReference>
<feature type="active site" evidence="4">
    <location>
        <position position="165"/>
    </location>
</feature>
<evidence type="ECO:0000256" key="3">
    <source>
        <dbReference type="ARBA" id="ARBA00022801"/>
    </source>
</evidence>
<evidence type="ECO:0000256" key="4">
    <source>
        <dbReference type="PIRSR" id="PIRSR607724-1"/>
    </source>
</evidence>
<accession>T1EHV9</accession>
<sequence>FEKILPGMIDLVLNSEFICTKPIPLLRRLKSASVSMSQHQASCLLANAFFCTFPSSNGHYFPEINFFGYFIYRRLSQSSKLHCIVNYFSRVVRQEAGDGVLTFTRQVLDDPPSIDFWKNSTSPLRDMLVSSEGLIEKDGEGMLQVDFANKYLGGGVLRTGCVQEEIRFITCPEAIVSCLLTECLLPNECLIIKGIETYSSFTGYAQSFRFHEDFVDCTPRDSWRRREKELVAIDALPFRKPADQFDENLILRELNKSYCGFMCTASNYLAPVATGKWGCGAFRGNPELKALIQLMSASECGRDMFFLTFGDANLAESLHHVHQLLVAHNKTVGE</sequence>
<evidence type="ECO:0000256" key="2">
    <source>
        <dbReference type="ARBA" id="ARBA00012255"/>
    </source>
</evidence>
<organism evidence="9 10">
    <name type="scientific">Helobdella robusta</name>
    <name type="common">Californian leech</name>
    <dbReference type="NCBI Taxonomy" id="6412"/>
    <lineage>
        <taxon>Eukaryota</taxon>
        <taxon>Metazoa</taxon>
        <taxon>Spiralia</taxon>
        <taxon>Lophotrochozoa</taxon>
        <taxon>Annelida</taxon>
        <taxon>Clitellata</taxon>
        <taxon>Hirudinea</taxon>
        <taxon>Rhynchobdellida</taxon>
        <taxon>Glossiphoniidae</taxon>
        <taxon>Helobdella</taxon>
    </lineage>
</organism>
<dbReference type="EnsemblMetazoa" id="HelroT131512">
    <property type="protein sequence ID" value="HelroP131512"/>
    <property type="gene ID" value="HelroG131512"/>
</dbReference>
<dbReference type="GO" id="GO:0006282">
    <property type="term" value="P:regulation of DNA repair"/>
    <property type="evidence" value="ECO:0000318"/>
    <property type="project" value="GO_Central"/>
</dbReference>
<proteinExistence type="inferred from homology"/>
<keyword evidence="3" id="KW-0378">Hydrolase</keyword>
<feature type="active site" evidence="4">
    <location>
        <position position="164"/>
    </location>
</feature>
<dbReference type="KEGG" id="hro:HELRODRAFT_131512"/>
<evidence type="ECO:0000259" key="7">
    <source>
        <dbReference type="Pfam" id="PF20811"/>
    </source>
</evidence>
<dbReference type="GO" id="GO:0009225">
    <property type="term" value="P:nucleotide-sugar metabolic process"/>
    <property type="evidence" value="ECO:0000318"/>
    <property type="project" value="GO_Central"/>
</dbReference>
<feature type="active site" evidence="4">
    <location>
        <position position="146"/>
    </location>
</feature>
<feature type="binding site" evidence="5">
    <location>
        <position position="149"/>
    </location>
    <ligand>
        <name>substrate</name>
    </ligand>
</feature>
<evidence type="ECO:0000259" key="6">
    <source>
        <dbReference type="Pfam" id="PF05028"/>
    </source>
</evidence>
<dbReference type="PANTHER" id="PTHR12837:SF15">
    <property type="entry name" value="POLY(ADP-RIBOSE) GLYCOHYDROLASE"/>
    <property type="match status" value="1"/>
</dbReference>
<dbReference type="GO" id="GO:0005975">
    <property type="term" value="P:carbohydrate metabolic process"/>
    <property type="evidence" value="ECO:0007669"/>
    <property type="project" value="InterPro"/>
</dbReference>
<dbReference type="GO" id="GO:0004649">
    <property type="term" value="F:poly(ADP-ribose) glycohydrolase activity"/>
    <property type="evidence" value="ECO:0000318"/>
    <property type="project" value="GO_Central"/>
</dbReference>
<gene>
    <name evidence="9" type="primary">20196159</name>
    <name evidence="8" type="ORF">HELRODRAFT_131512</name>
</gene>
<dbReference type="GeneID" id="20196159"/>
<dbReference type="STRING" id="6412.T1EHV9"/>
<keyword evidence="10" id="KW-1185">Reference proteome</keyword>
<dbReference type="eggNOG" id="KOG2064">
    <property type="taxonomic scope" value="Eukaryota"/>
</dbReference>
<feature type="binding site" evidence="5">
    <location>
        <position position="163"/>
    </location>
    <ligand>
        <name>substrate</name>
    </ligand>
</feature>
<reference evidence="9" key="3">
    <citation type="submission" date="2015-06" db="UniProtKB">
        <authorList>
            <consortium name="EnsemblMetazoa"/>
        </authorList>
    </citation>
    <scope>IDENTIFICATION</scope>
</reference>
<dbReference type="GO" id="GO:0005737">
    <property type="term" value="C:cytoplasm"/>
    <property type="evidence" value="ECO:0000318"/>
    <property type="project" value="GO_Central"/>
</dbReference>